<accession>A0ABU0UGV4</accession>
<keyword evidence="2" id="KW-1185">Reference proteome</keyword>
<evidence type="ECO:0000313" key="2">
    <source>
        <dbReference type="Proteomes" id="UP001224781"/>
    </source>
</evidence>
<dbReference type="EMBL" id="JAUTBL010000001">
    <property type="protein sequence ID" value="MDQ1184181.1"/>
    <property type="molecule type" value="Genomic_DNA"/>
</dbReference>
<dbReference type="Proteomes" id="UP001224781">
    <property type="component" value="Unassembled WGS sequence"/>
</dbReference>
<protein>
    <submittedName>
        <fullName evidence="1">Uncharacterized protein</fullName>
    </submittedName>
</protein>
<organism evidence="1 2">
    <name type="scientific">Agrobacterium larrymoorei</name>
    <dbReference type="NCBI Taxonomy" id="160699"/>
    <lineage>
        <taxon>Bacteria</taxon>
        <taxon>Pseudomonadati</taxon>
        <taxon>Pseudomonadota</taxon>
        <taxon>Alphaproteobacteria</taxon>
        <taxon>Hyphomicrobiales</taxon>
        <taxon>Rhizobiaceae</taxon>
        <taxon>Rhizobium/Agrobacterium group</taxon>
        <taxon>Agrobacterium</taxon>
    </lineage>
</organism>
<reference evidence="1 2" key="1">
    <citation type="submission" date="2023-07" db="EMBL/GenBank/DDBJ databases">
        <title>Functional and genomic diversity of the sorghum phyllosphere microbiome.</title>
        <authorList>
            <person name="Shade A."/>
        </authorList>
    </citation>
    <scope>NUCLEOTIDE SEQUENCE [LARGE SCALE GENOMIC DNA]</scope>
    <source>
        <strain evidence="1 2">SORGH_AS_1126</strain>
    </source>
</reference>
<name>A0ABU0UGV4_9HYPH</name>
<proteinExistence type="predicted"/>
<gene>
    <name evidence="1" type="ORF">QE408_001303</name>
</gene>
<sequence>MTYRSKIWILSCVVSLSLWSIGIQGVVKLTQAKDVLSPDSLKTASTR</sequence>
<evidence type="ECO:0000313" key="1">
    <source>
        <dbReference type="EMBL" id="MDQ1184181.1"/>
    </source>
</evidence>
<comment type="caution">
    <text evidence="1">The sequence shown here is derived from an EMBL/GenBank/DDBJ whole genome shotgun (WGS) entry which is preliminary data.</text>
</comment>